<accession>A0A6G7PUK5</accession>
<keyword evidence="3" id="KW-1185">Reference proteome</keyword>
<dbReference type="AlphaFoldDB" id="A0A6G7PUK5"/>
<protein>
    <submittedName>
        <fullName evidence="2">PEP-CTERM sorting domain-containing protein</fullName>
    </submittedName>
</protein>
<organism evidence="2 3">
    <name type="scientific">Thermosulfuriphilus ammonigenes</name>
    <dbReference type="NCBI Taxonomy" id="1936021"/>
    <lineage>
        <taxon>Bacteria</taxon>
        <taxon>Pseudomonadati</taxon>
        <taxon>Thermodesulfobacteriota</taxon>
        <taxon>Thermodesulfobacteria</taxon>
        <taxon>Thermodesulfobacteriales</taxon>
        <taxon>Thermodesulfobacteriaceae</taxon>
        <taxon>Thermosulfuriphilus</taxon>
    </lineage>
</organism>
<gene>
    <name evidence="2" type="ORF">G4V39_03290</name>
</gene>
<evidence type="ECO:0000259" key="1">
    <source>
        <dbReference type="Pfam" id="PF07589"/>
    </source>
</evidence>
<dbReference type="EMBL" id="CP048877">
    <property type="protein sequence ID" value="QIJ71359.1"/>
    <property type="molecule type" value="Genomic_DNA"/>
</dbReference>
<dbReference type="Proteomes" id="UP000502179">
    <property type="component" value="Chromosome"/>
</dbReference>
<name>A0A6G7PUK5_9BACT</name>
<evidence type="ECO:0000313" key="3">
    <source>
        <dbReference type="Proteomes" id="UP000502179"/>
    </source>
</evidence>
<sequence>MRYLKGTVMISFLILLVFFIPQGAKALTIGTKAYYYLDDYPPSLPILEEDSDYKTAGGGAIQSQVQSSWGGIASSYADESGIFAVHSEFGAGSLKAYYFTAKATSSTIITNPTSHAIEYGLFFQIPEVTLGIWDDCTCQGLIQHSKYEIDILLNGVSIWKSDATLEGGNANGYTLTQSGDVVLNPSFSFWYDAYFQSAPYNGYLALGRFGPGDSFTLGYEMMVMIYGADFETGAIASVGDPFNLTSTVNFNVSGSGITPIPEPSTLLLLSSGLAGLAGLRKKLKPKIS</sequence>
<dbReference type="KEGG" id="tav:G4V39_03290"/>
<dbReference type="InterPro" id="IPR013424">
    <property type="entry name" value="Ice-binding_C"/>
</dbReference>
<proteinExistence type="predicted"/>
<feature type="domain" description="Ice-binding protein C-terminal" evidence="1">
    <location>
        <begin position="259"/>
        <end position="281"/>
    </location>
</feature>
<reference evidence="2 3" key="1">
    <citation type="submission" date="2020-02" db="EMBL/GenBank/DDBJ databases">
        <title>Genome analysis of Thermosulfuriphilus ammonigenes ST65T, an anaerobic thermophilic chemolithoautotrophic bacterium isolated from a deep-sea hydrothermal vent.</title>
        <authorList>
            <person name="Slobodkina G."/>
            <person name="Allioux M."/>
            <person name="Merkel A."/>
            <person name="Alain K."/>
            <person name="Jebbar M."/>
            <person name="Slobodkin A."/>
        </authorList>
    </citation>
    <scope>NUCLEOTIDE SEQUENCE [LARGE SCALE GENOMIC DNA]</scope>
    <source>
        <strain evidence="2 3">ST65</strain>
    </source>
</reference>
<dbReference type="Pfam" id="PF07589">
    <property type="entry name" value="PEP-CTERM"/>
    <property type="match status" value="1"/>
</dbReference>
<evidence type="ECO:0000313" key="2">
    <source>
        <dbReference type="EMBL" id="QIJ71359.1"/>
    </source>
</evidence>
<dbReference type="NCBIfam" id="TIGR02595">
    <property type="entry name" value="PEP_CTERM"/>
    <property type="match status" value="1"/>
</dbReference>
<dbReference type="RefSeq" id="WP_166031580.1">
    <property type="nucleotide sequence ID" value="NZ_CP048877.1"/>
</dbReference>